<dbReference type="AlphaFoldDB" id="A0A3P1STC9"/>
<dbReference type="EMBL" id="RQXV01000002">
    <property type="protein sequence ID" value="RRD00449.1"/>
    <property type="molecule type" value="Genomic_DNA"/>
</dbReference>
<keyword evidence="2" id="KW-1185">Reference proteome</keyword>
<protein>
    <submittedName>
        <fullName evidence="1">Uncharacterized protein</fullName>
    </submittedName>
</protein>
<dbReference type="RefSeq" id="WP_124925030.1">
    <property type="nucleotide sequence ID" value="NZ_BMOH01000003.1"/>
</dbReference>
<organism evidence="1 2">
    <name type="scientific">Amphritea balenae</name>
    <dbReference type="NCBI Taxonomy" id="452629"/>
    <lineage>
        <taxon>Bacteria</taxon>
        <taxon>Pseudomonadati</taxon>
        <taxon>Pseudomonadota</taxon>
        <taxon>Gammaproteobacteria</taxon>
        <taxon>Oceanospirillales</taxon>
        <taxon>Oceanospirillaceae</taxon>
        <taxon>Amphritea</taxon>
    </lineage>
</organism>
<reference evidence="1 2" key="1">
    <citation type="submission" date="2018-11" db="EMBL/GenBank/DDBJ databases">
        <title>The draft genome sequence of Amphritea balenae JAMM 1525T.</title>
        <authorList>
            <person name="Fang Z."/>
            <person name="Zhang Y."/>
            <person name="Han X."/>
        </authorList>
    </citation>
    <scope>NUCLEOTIDE SEQUENCE [LARGE SCALE GENOMIC DNA]</scope>
    <source>
        <strain evidence="1 2">JAMM 1525</strain>
    </source>
</reference>
<gene>
    <name evidence="1" type="ORF">EHS89_04985</name>
</gene>
<accession>A0A3P1STC9</accession>
<name>A0A3P1STC9_9GAMM</name>
<dbReference type="Proteomes" id="UP000267535">
    <property type="component" value="Unassembled WGS sequence"/>
</dbReference>
<proteinExistence type="predicted"/>
<comment type="caution">
    <text evidence="1">The sequence shown here is derived from an EMBL/GenBank/DDBJ whole genome shotgun (WGS) entry which is preliminary data.</text>
</comment>
<evidence type="ECO:0000313" key="2">
    <source>
        <dbReference type="Proteomes" id="UP000267535"/>
    </source>
</evidence>
<evidence type="ECO:0000313" key="1">
    <source>
        <dbReference type="EMBL" id="RRD00449.1"/>
    </source>
</evidence>
<sequence>MAILLICRSKIAHNRVFSYFSWSMCTLLLPILISPQSYADALPYDLPYLYTDIEGNSATPEQKGFLEGNEDRIKLIDQQLREHTQKQLTQDSIIFLRRQGFIFETQHLQGDIQTEIETNTDGDVTFTLKIPFK</sequence>